<dbReference type="InterPro" id="IPR010927">
    <property type="entry name" value="T4SS_TraH"/>
</dbReference>
<dbReference type="GeneID" id="39641919"/>
<name>A0A6B2F3Z4_KLEPN</name>
<organism evidence="1">
    <name type="scientific">Klebsiella pneumoniae</name>
    <dbReference type="NCBI Taxonomy" id="573"/>
    <lineage>
        <taxon>Bacteria</taxon>
        <taxon>Pseudomonadati</taxon>
        <taxon>Pseudomonadota</taxon>
        <taxon>Gammaproteobacteria</taxon>
        <taxon>Enterobacterales</taxon>
        <taxon>Enterobacteriaceae</taxon>
        <taxon>Klebsiella/Raoultella group</taxon>
        <taxon>Klebsiella</taxon>
        <taxon>Klebsiella pneumoniae complex</taxon>
    </lineage>
</organism>
<sequence length="166" mass="18152">MFSASPDAVSIRLAEYLSGPSRFLRMIKNPDRKARVEKILSARKCNLSHQLALLMHFPKVTFMKKLLLSAMFFGVFSMLQVHAANVMEGIFKGMVASTAPASVRTASRVGAVGGSYSYRQPQVNTNLVNVSFPKASVGCNGIDIFLGSFSMINGFDLLPENSTRLN</sequence>
<dbReference type="AlphaFoldDB" id="A0A6B2F3Z4"/>
<dbReference type="EMBL" id="PDFF01000128">
    <property type="protein sequence ID" value="NCA60250.1"/>
    <property type="molecule type" value="Genomic_DNA"/>
</dbReference>
<gene>
    <name evidence="1" type="ORF">CRN12_27415</name>
</gene>
<proteinExistence type="predicted"/>
<evidence type="ECO:0000313" key="1">
    <source>
        <dbReference type="EMBL" id="NCA60250.1"/>
    </source>
</evidence>
<comment type="caution">
    <text evidence="1">The sequence shown here is derived from an EMBL/GenBank/DDBJ whole genome shotgun (WGS) entry which is preliminary data.</text>
</comment>
<accession>A0A6B2F3Z4</accession>
<reference evidence="1" key="1">
    <citation type="submission" date="2017-10" db="EMBL/GenBank/DDBJ databases">
        <title>Draft genome sequences of three KPC-producing Klebsiella pneumoniae Sequence-Type 15, 258 and 309, isolated from a hospital in Argentina.</title>
        <authorList>
            <person name="Nievas J."/>
            <person name="Smayevsky J."/>
            <person name="Pin Viso N."/>
            <person name="Vera P."/>
            <person name="Nicola F."/>
            <person name="Aballay D."/>
            <person name="Farber M."/>
        </authorList>
    </citation>
    <scope>NUCLEOTIDE SEQUENCE</scope>
    <source>
        <strain evidence="1">KN-ST309</strain>
    </source>
</reference>
<dbReference type="RefSeq" id="WP_004187015.1">
    <property type="nucleotide sequence ID" value="NZ_AP022528.1"/>
</dbReference>
<protein>
    <submittedName>
        <fullName evidence="1">Uncharacterized protein</fullName>
    </submittedName>
</protein>
<dbReference type="Pfam" id="PF06122">
    <property type="entry name" value="TraH"/>
    <property type="match status" value="1"/>
</dbReference>